<dbReference type="GO" id="GO:0003677">
    <property type="term" value="F:DNA binding"/>
    <property type="evidence" value="ECO:0007669"/>
    <property type="project" value="InterPro"/>
</dbReference>
<accession>A0AAJ0CT98</accession>
<feature type="compositionally biased region" description="Polar residues" evidence="1">
    <location>
        <begin position="52"/>
        <end position="62"/>
    </location>
</feature>
<dbReference type="InterPro" id="IPR036887">
    <property type="entry name" value="HTH_APSES_sf"/>
</dbReference>
<feature type="region of interest" description="Disordered" evidence="1">
    <location>
        <begin position="444"/>
        <end position="464"/>
    </location>
</feature>
<organism evidence="3 4">
    <name type="scientific">Conoideocrella luteorostrata</name>
    <dbReference type="NCBI Taxonomy" id="1105319"/>
    <lineage>
        <taxon>Eukaryota</taxon>
        <taxon>Fungi</taxon>
        <taxon>Dikarya</taxon>
        <taxon>Ascomycota</taxon>
        <taxon>Pezizomycotina</taxon>
        <taxon>Sordariomycetes</taxon>
        <taxon>Hypocreomycetidae</taxon>
        <taxon>Hypocreales</taxon>
        <taxon>Clavicipitaceae</taxon>
        <taxon>Conoideocrella</taxon>
    </lineage>
</organism>
<feature type="domain" description="HTH APSES-type" evidence="2">
    <location>
        <begin position="105"/>
        <end position="223"/>
    </location>
</feature>
<dbReference type="EMBL" id="JASWJB010000046">
    <property type="protein sequence ID" value="KAK2606091.1"/>
    <property type="molecule type" value="Genomic_DNA"/>
</dbReference>
<sequence>MLSIEELLNPVETSPNAENAPGTGESQDEPLSHHDKKYPSDKTKQVEKAKAHTQQSSPTTVGPVNFPPFENVDERAIREIRKFQIRQFGYISSSCEHIPYHSLKKDFSAKTGRQRIEAFKYTFQLPGQSTEYPIMWDYNIGLVRIAAFFKCMGFSKTKASQILDKNPGLRDVCPSITGGAVHAQGYWMPYDCARALCATFCHKISGALIPIFGPDFPQHCTPPNLPYYGDMLISQQLIKDAREKASRLLGSHADQTDRSNAFTQQPPDQFLHVQRIARTPIAAPVGRFSHGKTQRIDIIGHTRKRDRDSLSTDDSFGHNRTSAVSRFTEREACLSQSPFTNCHIYSADGNVPMFGGHSAGSASINKPLATSPRRKRRRMDSGKPFDDMSNMQHESHHIGRRALPGSGVPSEAQNLEIEQRLNVLREEYSAASALVNMGSGVVGRSHFQGKPDPSCNLTQRRRSI</sequence>
<dbReference type="GO" id="GO:0000981">
    <property type="term" value="F:DNA-binding transcription factor activity, RNA polymerase II-specific"/>
    <property type="evidence" value="ECO:0007669"/>
    <property type="project" value="UniProtKB-ARBA"/>
</dbReference>
<reference evidence="3" key="1">
    <citation type="submission" date="2023-06" db="EMBL/GenBank/DDBJ databases">
        <title>Conoideocrella luteorostrata (Hypocreales: Clavicipitaceae), a potential biocontrol fungus for elongate hemlock scale in United States Christmas tree production areas.</title>
        <authorList>
            <person name="Barrett H."/>
            <person name="Lovett B."/>
            <person name="Macias A.M."/>
            <person name="Stajich J.E."/>
            <person name="Kasson M.T."/>
        </authorList>
    </citation>
    <scope>NUCLEOTIDE SEQUENCE</scope>
    <source>
        <strain evidence="3">ARSEF 14590</strain>
    </source>
</reference>
<evidence type="ECO:0000313" key="3">
    <source>
        <dbReference type="EMBL" id="KAK2606091.1"/>
    </source>
</evidence>
<protein>
    <recommendedName>
        <fullName evidence="2">HTH APSES-type domain-containing protein</fullName>
    </recommendedName>
</protein>
<evidence type="ECO:0000313" key="4">
    <source>
        <dbReference type="Proteomes" id="UP001251528"/>
    </source>
</evidence>
<evidence type="ECO:0000256" key="1">
    <source>
        <dbReference type="SAM" id="MobiDB-lite"/>
    </source>
</evidence>
<name>A0AAJ0CT98_9HYPO</name>
<evidence type="ECO:0000259" key="2">
    <source>
        <dbReference type="PROSITE" id="PS51299"/>
    </source>
</evidence>
<keyword evidence="4" id="KW-1185">Reference proteome</keyword>
<dbReference type="GO" id="GO:0030907">
    <property type="term" value="C:MBF transcription complex"/>
    <property type="evidence" value="ECO:0007669"/>
    <property type="project" value="TreeGrafter"/>
</dbReference>
<dbReference type="Gene3D" id="3.10.260.10">
    <property type="entry name" value="Transcription regulator HTH, APSES-type DNA-binding domain"/>
    <property type="match status" value="1"/>
</dbReference>
<proteinExistence type="predicted"/>
<dbReference type="InterPro" id="IPR003163">
    <property type="entry name" value="Tscrpt_reg_HTH_APSES-type"/>
</dbReference>
<dbReference type="PANTHER" id="PTHR43828">
    <property type="entry name" value="ASPARAGINASE"/>
    <property type="match status" value="1"/>
</dbReference>
<gene>
    <name evidence="3" type="ORF">QQS21_003486</name>
</gene>
<dbReference type="GO" id="GO:0033309">
    <property type="term" value="C:SBF transcription complex"/>
    <property type="evidence" value="ECO:0007669"/>
    <property type="project" value="TreeGrafter"/>
</dbReference>
<feature type="compositionally biased region" description="Basic and acidic residues" evidence="1">
    <location>
        <begin position="30"/>
        <end position="50"/>
    </location>
</feature>
<dbReference type="InterPro" id="IPR051642">
    <property type="entry name" value="SWI6-like"/>
</dbReference>
<dbReference type="PROSITE" id="PS51299">
    <property type="entry name" value="HTH_APSES"/>
    <property type="match status" value="1"/>
</dbReference>
<comment type="caution">
    <text evidence="3">The sequence shown here is derived from an EMBL/GenBank/DDBJ whole genome shotgun (WGS) entry which is preliminary data.</text>
</comment>
<dbReference type="PANTHER" id="PTHR43828:SF5">
    <property type="entry name" value="TRANSCRIPTIONAL REPRESSOR XBP1"/>
    <property type="match status" value="1"/>
</dbReference>
<feature type="region of interest" description="Disordered" evidence="1">
    <location>
        <begin position="1"/>
        <end position="68"/>
    </location>
</feature>
<feature type="region of interest" description="Disordered" evidence="1">
    <location>
        <begin position="362"/>
        <end position="391"/>
    </location>
</feature>
<dbReference type="Proteomes" id="UP001251528">
    <property type="component" value="Unassembled WGS sequence"/>
</dbReference>
<dbReference type="SUPFAM" id="SSF54616">
    <property type="entry name" value="DNA-binding domain of Mlu1-box binding protein MBP1"/>
    <property type="match status" value="1"/>
</dbReference>
<dbReference type="AlphaFoldDB" id="A0AAJ0CT98"/>